<evidence type="ECO:0000256" key="2">
    <source>
        <dbReference type="ARBA" id="ARBA00007637"/>
    </source>
</evidence>
<dbReference type="SUPFAM" id="SSF51735">
    <property type="entry name" value="NAD(P)-binding Rossmann-fold domains"/>
    <property type="match status" value="1"/>
</dbReference>
<feature type="domain" description="NAD-dependent epimerase/dehydratase" evidence="3">
    <location>
        <begin position="4"/>
        <end position="228"/>
    </location>
</feature>
<dbReference type="RefSeq" id="WP_002690057.1">
    <property type="nucleotide sequence ID" value="NZ_JH600070.1"/>
</dbReference>
<organism evidence="4 5">
    <name type="scientific">Beggiatoa alba B18LD</name>
    <dbReference type="NCBI Taxonomy" id="395493"/>
    <lineage>
        <taxon>Bacteria</taxon>
        <taxon>Pseudomonadati</taxon>
        <taxon>Pseudomonadota</taxon>
        <taxon>Gammaproteobacteria</taxon>
        <taxon>Thiotrichales</taxon>
        <taxon>Thiotrichaceae</taxon>
        <taxon>Beggiatoa</taxon>
    </lineage>
</organism>
<evidence type="ECO:0000313" key="4">
    <source>
        <dbReference type="EMBL" id="EIJ43125.1"/>
    </source>
</evidence>
<dbReference type="EMBL" id="JH600070">
    <property type="protein sequence ID" value="EIJ43125.1"/>
    <property type="molecule type" value="Genomic_DNA"/>
</dbReference>
<dbReference type="Gene3D" id="3.40.50.720">
    <property type="entry name" value="NAD(P)-binding Rossmann-like Domain"/>
    <property type="match status" value="1"/>
</dbReference>
<dbReference type="STRING" id="395493.BegalDRAFT_2271"/>
<evidence type="ECO:0000259" key="3">
    <source>
        <dbReference type="Pfam" id="PF01370"/>
    </source>
</evidence>
<keyword evidence="5" id="KW-1185">Reference proteome</keyword>
<sequence>MKKVLLTGATGFIGRQCIIPLLDKGYEVHAVHSHTDPCLYHEHLYWHQVNLLESAQLKKLITTVKPSHLLHFAWYAIPSKYWTAKENFVWLQSSIELLRLFAQENGQRVVIAGTCAEYDWQYGYCSENTTPLVPSTPYGKCKQALQQTLEAFSTVHNLSSAWGRIFFLYGTYEYPARLVSSVINSLLRGQPANCSHGEQIRDFLYVEDVADAFVTLLDSHLIGAINIGSGQPTSIKNIVTTIAHQIGRPDLLKLGILPSTANEPTLLLPNTMRLKQELGWQAQYDLTTGLEQTINWWKTRL</sequence>
<dbReference type="eggNOG" id="COG0451">
    <property type="taxonomic scope" value="Bacteria"/>
</dbReference>
<dbReference type="InterPro" id="IPR001509">
    <property type="entry name" value="Epimerase_deHydtase"/>
</dbReference>
<dbReference type="AlphaFoldDB" id="I3CHN2"/>
<dbReference type="Pfam" id="PF01370">
    <property type="entry name" value="Epimerase"/>
    <property type="match status" value="1"/>
</dbReference>
<dbReference type="InterPro" id="IPR036291">
    <property type="entry name" value="NAD(P)-bd_dom_sf"/>
</dbReference>
<name>I3CHN2_9GAMM</name>
<gene>
    <name evidence="4" type="ORF">BegalDRAFT_2271</name>
</gene>
<protein>
    <submittedName>
        <fullName evidence="4">Nucleoside-diphosphate-sugar epimerase</fullName>
    </submittedName>
</protein>
<accession>I3CHN2</accession>
<evidence type="ECO:0000256" key="1">
    <source>
        <dbReference type="ARBA" id="ARBA00005125"/>
    </source>
</evidence>
<proteinExistence type="inferred from homology"/>
<dbReference type="HOGENOM" id="CLU_007383_1_7_6"/>
<dbReference type="Proteomes" id="UP000005744">
    <property type="component" value="Unassembled WGS sequence"/>
</dbReference>
<comment type="pathway">
    <text evidence="1">Bacterial outer membrane biogenesis; LPS O-antigen biosynthesis.</text>
</comment>
<dbReference type="OrthoDB" id="9779041at2"/>
<comment type="similarity">
    <text evidence="2">Belongs to the NAD(P)-dependent epimerase/dehydratase family.</text>
</comment>
<dbReference type="PANTHER" id="PTHR43000">
    <property type="entry name" value="DTDP-D-GLUCOSE 4,6-DEHYDRATASE-RELATED"/>
    <property type="match status" value="1"/>
</dbReference>
<reference evidence="4 5" key="1">
    <citation type="submission" date="2011-11" db="EMBL/GenBank/DDBJ databases">
        <title>Improved High-Quality Draft sequence of Beggiatoa alba B18lD.</title>
        <authorList>
            <consortium name="US DOE Joint Genome Institute"/>
            <person name="Lucas S."/>
            <person name="Han J."/>
            <person name="Lapidus A."/>
            <person name="Cheng J.-F."/>
            <person name="Goodwin L."/>
            <person name="Pitluck S."/>
            <person name="Peters L."/>
            <person name="Mikhailova N."/>
            <person name="Held B."/>
            <person name="Detter J.C."/>
            <person name="Han C."/>
            <person name="Tapia R."/>
            <person name="Land M."/>
            <person name="Hauser L."/>
            <person name="Kyrpides N."/>
            <person name="Ivanova N."/>
            <person name="Pagani I."/>
            <person name="Samuel K."/>
            <person name="Teske A."/>
            <person name="Mueller J."/>
            <person name="Woyke T."/>
        </authorList>
    </citation>
    <scope>NUCLEOTIDE SEQUENCE [LARGE SCALE GENOMIC DNA]</scope>
    <source>
        <strain evidence="4 5">B18LD</strain>
    </source>
</reference>
<evidence type="ECO:0000313" key="5">
    <source>
        <dbReference type="Proteomes" id="UP000005744"/>
    </source>
</evidence>